<evidence type="ECO:0000256" key="1">
    <source>
        <dbReference type="ARBA" id="ARBA00001917"/>
    </source>
</evidence>
<feature type="transmembrane region" description="Helical" evidence="2">
    <location>
        <begin position="168"/>
        <end position="189"/>
    </location>
</feature>
<keyword evidence="2" id="KW-0812">Transmembrane</keyword>
<dbReference type="InterPro" id="IPR052544">
    <property type="entry name" value="Bacteriocin_Proc_Enz"/>
</dbReference>
<organism evidence="4 5">
    <name type="scientific">Macrococcus hajekii</name>
    <dbReference type="NCBI Taxonomy" id="198482"/>
    <lineage>
        <taxon>Bacteria</taxon>
        <taxon>Bacillati</taxon>
        <taxon>Bacillota</taxon>
        <taxon>Bacilli</taxon>
        <taxon>Bacillales</taxon>
        <taxon>Staphylococcaceae</taxon>
        <taxon>Macrococcus</taxon>
    </lineage>
</organism>
<feature type="domain" description="Nitroreductase" evidence="3">
    <location>
        <begin position="157"/>
        <end position="341"/>
    </location>
</feature>
<evidence type="ECO:0000313" key="5">
    <source>
        <dbReference type="Proteomes" id="UP000295328"/>
    </source>
</evidence>
<evidence type="ECO:0000313" key="4">
    <source>
        <dbReference type="EMBL" id="TDM01014.1"/>
    </source>
</evidence>
<protein>
    <submittedName>
        <fullName evidence="4">SagB/ThcOx family dehydrogenase</fullName>
    </submittedName>
</protein>
<dbReference type="SUPFAM" id="SSF55469">
    <property type="entry name" value="FMN-dependent nitroreductase-like"/>
    <property type="match status" value="1"/>
</dbReference>
<dbReference type="EMBL" id="SCWE01000008">
    <property type="protein sequence ID" value="TDM01014.1"/>
    <property type="molecule type" value="Genomic_DNA"/>
</dbReference>
<dbReference type="OrthoDB" id="9801593at2"/>
<name>A0A4R6BHP7_9STAP</name>
<dbReference type="AlphaFoldDB" id="A0A4R6BHP7"/>
<evidence type="ECO:0000259" key="3">
    <source>
        <dbReference type="Pfam" id="PF00881"/>
    </source>
</evidence>
<dbReference type="GO" id="GO:0016491">
    <property type="term" value="F:oxidoreductase activity"/>
    <property type="evidence" value="ECO:0007669"/>
    <property type="project" value="InterPro"/>
</dbReference>
<keyword evidence="2" id="KW-1133">Transmembrane helix</keyword>
<sequence length="368" mass="42700">MNRYKISESIVFFFKNGNFILDEYKIHNQKSINTNFIPLLEYLSIWRNEKDIIHYMNKNSFDTNILKVLVREGIVKKNLENELPYFKNWGKAVEYYHFNTKINENEQFENVYVEQNRIDDINVQQPNIVKNYNSTKIELPEPLINEASKNLINSLLDRETIRSFDENYILPLNVFSTILFLSFGGILYANPNSGSKGIYKTSPSGGGRSSIETYVIVHNVEGLDSGIYNYNVSEHSLYLINKGNFKKEAQFISGDQVHAKTCNFIVIYTSVLERIAWKYSTFRAYKAVYTDVGHLSQTLYLLANNYSLGAFYLGAVRDESIEKLLNISIDDEAILGISGVGMPISEENYSGRFIRKDYDYWRDKYEKN</sequence>
<accession>A0A4R6BHP7</accession>
<proteinExistence type="predicted"/>
<gene>
    <name evidence="4" type="ORF">ERX37_11090</name>
</gene>
<comment type="caution">
    <text evidence="4">The sequence shown here is derived from an EMBL/GenBank/DDBJ whole genome shotgun (WGS) entry which is preliminary data.</text>
</comment>
<dbReference type="PANTHER" id="PTHR43745:SF2">
    <property type="entry name" value="NITROREDUCTASE MJ1384-RELATED"/>
    <property type="match status" value="1"/>
</dbReference>
<dbReference type="InterPro" id="IPR000415">
    <property type="entry name" value="Nitroreductase-like"/>
</dbReference>
<dbReference type="Gene3D" id="3.40.109.10">
    <property type="entry name" value="NADH Oxidase"/>
    <property type="match status" value="1"/>
</dbReference>
<keyword evidence="5" id="KW-1185">Reference proteome</keyword>
<dbReference type="PANTHER" id="PTHR43745">
    <property type="entry name" value="NITROREDUCTASE MJ1384-RELATED"/>
    <property type="match status" value="1"/>
</dbReference>
<comment type="cofactor">
    <cofactor evidence="1">
        <name>FMN</name>
        <dbReference type="ChEBI" id="CHEBI:58210"/>
    </cofactor>
</comment>
<dbReference type="CDD" id="cd02142">
    <property type="entry name" value="McbC_SagB-like_oxidoreductase"/>
    <property type="match status" value="1"/>
</dbReference>
<dbReference type="RefSeq" id="WP_133430737.1">
    <property type="nucleotide sequence ID" value="NZ_BMCC01000008.1"/>
</dbReference>
<dbReference type="NCBIfam" id="TIGR03605">
    <property type="entry name" value="antibiot_sagB"/>
    <property type="match status" value="1"/>
</dbReference>
<dbReference type="InterPro" id="IPR029479">
    <property type="entry name" value="Nitroreductase"/>
</dbReference>
<evidence type="ECO:0000256" key="2">
    <source>
        <dbReference type="SAM" id="Phobius"/>
    </source>
</evidence>
<dbReference type="InterPro" id="IPR020051">
    <property type="entry name" value="SagB-type_dehydrogenase"/>
</dbReference>
<dbReference type="Pfam" id="PF00881">
    <property type="entry name" value="Nitroreductase"/>
    <property type="match status" value="1"/>
</dbReference>
<reference evidence="4 5" key="1">
    <citation type="submission" date="2019-01" db="EMBL/GenBank/DDBJ databases">
        <title>Draft genome sequences of the type strains of six Macrococcus species.</title>
        <authorList>
            <person name="Mazhar S."/>
            <person name="Altermann E."/>
            <person name="Hill C."/>
            <person name="Mcauliffe O."/>
        </authorList>
    </citation>
    <scope>NUCLEOTIDE SEQUENCE [LARGE SCALE GENOMIC DNA]</scope>
    <source>
        <strain evidence="4 5">CCM4809</strain>
    </source>
</reference>
<keyword evidence="2" id="KW-0472">Membrane</keyword>
<dbReference type="Proteomes" id="UP000295328">
    <property type="component" value="Unassembled WGS sequence"/>
</dbReference>